<evidence type="ECO:0000256" key="3">
    <source>
        <dbReference type="ARBA" id="ARBA00022676"/>
    </source>
</evidence>
<evidence type="ECO:0000256" key="2">
    <source>
        <dbReference type="ARBA" id="ARBA00012544"/>
    </source>
</evidence>
<dbReference type="EMBL" id="UYYG01001150">
    <property type="protein sequence ID" value="VDN54558.1"/>
    <property type="molecule type" value="Genomic_DNA"/>
</dbReference>
<accession>A0A0N4U0T0</accession>
<dbReference type="OrthoDB" id="5835829at2759"/>
<evidence type="ECO:0000313" key="9">
    <source>
        <dbReference type="WBParaSite" id="DME_0000017101-mRNA-1"/>
    </source>
</evidence>
<dbReference type="AlphaFoldDB" id="A0A0N4U0T0"/>
<dbReference type="WBParaSite" id="DME_0000017101-mRNA-1">
    <property type="protein sequence ID" value="DME_0000017101-mRNA-1"/>
    <property type="gene ID" value="DME_0000017101"/>
</dbReference>
<comment type="similarity">
    <text evidence="1">Belongs to the UDP-glycosyltransferase family.</text>
</comment>
<evidence type="ECO:0000313" key="8">
    <source>
        <dbReference type="Proteomes" id="UP000274756"/>
    </source>
</evidence>
<evidence type="ECO:0000313" key="7">
    <source>
        <dbReference type="Proteomes" id="UP000038040"/>
    </source>
</evidence>
<protein>
    <recommendedName>
        <fullName evidence="2">glucuronosyltransferase</fullName>
        <ecNumber evidence="2">2.4.1.17</ecNumber>
    </recommendedName>
</protein>
<evidence type="ECO:0000313" key="6">
    <source>
        <dbReference type="EMBL" id="VDN54558.1"/>
    </source>
</evidence>
<dbReference type="STRING" id="318479.A0A0N4U0T0"/>
<dbReference type="SUPFAM" id="SSF53756">
    <property type="entry name" value="UDP-Glycosyltransferase/glycogen phosphorylase"/>
    <property type="match status" value="1"/>
</dbReference>
<organism evidence="7 9">
    <name type="scientific">Dracunculus medinensis</name>
    <name type="common">Guinea worm</name>
    <dbReference type="NCBI Taxonomy" id="318479"/>
    <lineage>
        <taxon>Eukaryota</taxon>
        <taxon>Metazoa</taxon>
        <taxon>Ecdysozoa</taxon>
        <taxon>Nematoda</taxon>
        <taxon>Chromadorea</taxon>
        <taxon>Rhabditida</taxon>
        <taxon>Spirurina</taxon>
        <taxon>Dracunculoidea</taxon>
        <taxon>Dracunculidae</taxon>
        <taxon>Dracunculus</taxon>
    </lineage>
</organism>
<dbReference type="PANTHER" id="PTHR48043:SF22">
    <property type="entry name" value="GLUCURONOSYLTRANSFERASE"/>
    <property type="match status" value="1"/>
</dbReference>
<comment type="catalytic activity">
    <reaction evidence="5">
        <text>glucuronate acceptor + UDP-alpha-D-glucuronate = acceptor beta-D-glucuronoside + UDP + H(+)</text>
        <dbReference type="Rhea" id="RHEA:21032"/>
        <dbReference type="ChEBI" id="CHEBI:15378"/>
        <dbReference type="ChEBI" id="CHEBI:58052"/>
        <dbReference type="ChEBI" id="CHEBI:58223"/>
        <dbReference type="ChEBI" id="CHEBI:132367"/>
        <dbReference type="ChEBI" id="CHEBI:132368"/>
        <dbReference type="EC" id="2.4.1.17"/>
    </reaction>
</comment>
<reference evidence="9" key="1">
    <citation type="submission" date="2016-04" db="UniProtKB">
        <authorList>
            <consortium name="WormBaseParasite"/>
        </authorList>
    </citation>
    <scope>IDENTIFICATION</scope>
</reference>
<dbReference type="InterPro" id="IPR002213">
    <property type="entry name" value="UDP_glucos_trans"/>
</dbReference>
<dbReference type="InterPro" id="IPR050271">
    <property type="entry name" value="UDP-glycosyltransferase"/>
</dbReference>
<dbReference type="GO" id="GO:0015020">
    <property type="term" value="F:glucuronosyltransferase activity"/>
    <property type="evidence" value="ECO:0007669"/>
    <property type="project" value="UniProtKB-EC"/>
</dbReference>
<sequence>MYVPTLSYSHVAFNGKLADLLVKSGYDVVLKLQAASEENFLSQTLWNNPGPFEDSSILNPRIIIKLLKVSSILLEYCRGSYNLLISFFYMQSAENNLIIELKRENFELGMIEQYDACGFGIFQLIGIKNIVWLSATAIYGPQPAALGIKYPLSYLPELLSPMDDRMSFIQRVENVLIATLSKRAQSIIANTSPLLDFPAPMSEKILHVAGFTVMKQKYILNKFWSQIANSSSEGFMIMSFGSIAKISQMDDRMRNIFFEIFRSFPRINFIVKYETIDEPVKKIEDNIFLAKWIPQIELMSHEKFIAIITHGGWSSVLESLIYSRPMILMPLFGDHFKNAQVIRQKQIGVIIDKNGMDKKFSELSEKKVEILAKFDIV</sequence>
<evidence type="ECO:0000256" key="5">
    <source>
        <dbReference type="ARBA" id="ARBA00047475"/>
    </source>
</evidence>
<keyword evidence="4" id="KW-0808">Transferase</keyword>
<dbReference type="PANTHER" id="PTHR48043">
    <property type="entry name" value="EG:EG0003.4 PROTEIN-RELATED"/>
    <property type="match status" value="1"/>
</dbReference>
<dbReference type="Pfam" id="PF00201">
    <property type="entry name" value="UDPGT"/>
    <property type="match status" value="2"/>
</dbReference>
<dbReference type="EC" id="2.4.1.17" evidence="2"/>
<dbReference type="Gene3D" id="3.40.50.2000">
    <property type="entry name" value="Glycogen Phosphorylase B"/>
    <property type="match status" value="1"/>
</dbReference>
<gene>
    <name evidence="6" type="ORF">DME_LOCUS4531</name>
</gene>
<dbReference type="Proteomes" id="UP000274756">
    <property type="component" value="Unassembled WGS sequence"/>
</dbReference>
<evidence type="ECO:0000256" key="1">
    <source>
        <dbReference type="ARBA" id="ARBA00009995"/>
    </source>
</evidence>
<name>A0A0N4U0T0_DRAME</name>
<reference evidence="6 8" key="2">
    <citation type="submission" date="2018-11" db="EMBL/GenBank/DDBJ databases">
        <authorList>
            <consortium name="Pathogen Informatics"/>
        </authorList>
    </citation>
    <scope>NUCLEOTIDE SEQUENCE [LARGE SCALE GENOMIC DNA]</scope>
</reference>
<keyword evidence="3" id="KW-0328">Glycosyltransferase</keyword>
<proteinExistence type="inferred from homology"/>
<evidence type="ECO:0000256" key="4">
    <source>
        <dbReference type="ARBA" id="ARBA00022679"/>
    </source>
</evidence>
<dbReference type="CDD" id="cd03784">
    <property type="entry name" value="GT1_Gtf-like"/>
    <property type="match status" value="1"/>
</dbReference>
<dbReference type="Proteomes" id="UP000038040">
    <property type="component" value="Unplaced"/>
</dbReference>
<keyword evidence="8" id="KW-1185">Reference proteome</keyword>